<organism evidence="2 3">
    <name type="scientific">Sphingomonas jatrophae</name>
    <dbReference type="NCBI Taxonomy" id="1166337"/>
    <lineage>
        <taxon>Bacteria</taxon>
        <taxon>Pseudomonadati</taxon>
        <taxon>Pseudomonadota</taxon>
        <taxon>Alphaproteobacteria</taxon>
        <taxon>Sphingomonadales</taxon>
        <taxon>Sphingomonadaceae</taxon>
        <taxon>Sphingomonas</taxon>
    </lineage>
</organism>
<dbReference type="OrthoDB" id="9780884at2"/>
<dbReference type="AlphaFoldDB" id="A0A1I6LI77"/>
<evidence type="ECO:0000313" key="3">
    <source>
        <dbReference type="Proteomes" id="UP000198824"/>
    </source>
</evidence>
<dbReference type="Proteomes" id="UP000198824">
    <property type="component" value="Unassembled WGS sequence"/>
</dbReference>
<keyword evidence="3" id="KW-1185">Reference proteome</keyword>
<dbReference type="InterPro" id="IPR051158">
    <property type="entry name" value="Metallophosphoesterase_sf"/>
</dbReference>
<accession>A0A1I6LI77</accession>
<dbReference type="SUPFAM" id="SSF56300">
    <property type="entry name" value="Metallo-dependent phosphatases"/>
    <property type="match status" value="1"/>
</dbReference>
<evidence type="ECO:0000259" key="1">
    <source>
        <dbReference type="Pfam" id="PF00149"/>
    </source>
</evidence>
<dbReference type="PANTHER" id="PTHR31302">
    <property type="entry name" value="TRANSMEMBRANE PROTEIN WITH METALLOPHOSPHOESTERASE DOMAIN-RELATED"/>
    <property type="match status" value="1"/>
</dbReference>
<dbReference type="Gene3D" id="3.60.21.10">
    <property type="match status" value="1"/>
</dbReference>
<dbReference type="InterPro" id="IPR029052">
    <property type="entry name" value="Metallo-depent_PP-like"/>
</dbReference>
<dbReference type="InterPro" id="IPR004843">
    <property type="entry name" value="Calcineurin-like_PHP"/>
</dbReference>
<gene>
    <name evidence="2" type="ORF">SAMN05192580_2769</name>
</gene>
<dbReference type="RefSeq" id="WP_093315460.1">
    <property type="nucleotide sequence ID" value="NZ_FOZG01000002.1"/>
</dbReference>
<feature type="domain" description="Calcineurin-like phosphoesterase" evidence="1">
    <location>
        <begin position="48"/>
        <end position="216"/>
    </location>
</feature>
<dbReference type="EMBL" id="FOZG01000002">
    <property type="protein sequence ID" value="SFS03159.1"/>
    <property type="molecule type" value="Genomic_DNA"/>
</dbReference>
<sequence>MLRRIIAALLLVGIGLTGIAFLVARQTPAVHAYRVGMVDWPEGTPPLRLVMLSDTHVGSAAMPRARLDAIVDQVNALRPDCVLLGGDYIEGYPRQSTVKAEARAVVAPFARLRPRLATIAVAGNHDMVRDRDESRAMRAALARIGARPLDYSATRCGPLTVAGFDHPHFSKEHVRQTAAAATRLGGPVLLLSHSPEHFEREGVRRFPLMVAGHTHCGQIAAPFYGAILTASVDRRLACGLVREGGRVLIVGPGLGTSGLPLRLFTRPEILLIEVGPRQG</sequence>
<reference evidence="2 3" key="1">
    <citation type="submission" date="2016-10" db="EMBL/GenBank/DDBJ databases">
        <authorList>
            <person name="de Groot N.N."/>
        </authorList>
    </citation>
    <scope>NUCLEOTIDE SEQUENCE [LARGE SCALE GENOMIC DNA]</scope>
    <source>
        <strain evidence="2 3">S5-249</strain>
    </source>
</reference>
<dbReference type="Pfam" id="PF00149">
    <property type="entry name" value="Metallophos"/>
    <property type="match status" value="1"/>
</dbReference>
<name>A0A1I6LI77_9SPHN</name>
<protein>
    <recommendedName>
        <fullName evidence="1">Calcineurin-like phosphoesterase domain-containing protein</fullName>
    </recommendedName>
</protein>
<proteinExistence type="predicted"/>
<evidence type="ECO:0000313" key="2">
    <source>
        <dbReference type="EMBL" id="SFS03159.1"/>
    </source>
</evidence>
<dbReference type="PANTHER" id="PTHR31302:SF0">
    <property type="entry name" value="TRANSMEMBRANE PROTEIN WITH METALLOPHOSPHOESTERASE DOMAIN"/>
    <property type="match status" value="1"/>
</dbReference>
<dbReference type="GO" id="GO:0016787">
    <property type="term" value="F:hydrolase activity"/>
    <property type="evidence" value="ECO:0007669"/>
    <property type="project" value="InterPro"/>
</dbReference>